<organism evidence="1">
    <name type="scientific">viral metagenome</name>
    <dbReference type="NCBI Taxonomy" id="1070528"/>
    <lineage>
        <taxon>unclassified sequences</taxon>
        <taxon>metagenomes</taxon>
        <taxon>organismal metagenomes</taxon>
    </lineage>
</organism>
<sequence length="640" mass="72394">MESTLKEIYDIKKIDEEYRIADTDGDLHEPCIFSGYTREWKYTLPTFEKRWSLKFNEDYAPKNINHFKNIFYKKYPALNGFPMENTCIAGGAVMNILTGNSYLSGDVDIFVHGLKTEAELNNYLKNTLTHFDKYEVLNTLKLGLFRVVDEDAHVKRLAILTSMKKNKGKINTKYGTIGNIELIAYTDTKCRIRRIWQREFDGNVITCTTEYDLIFTQGLDKDVSRRTFTYYRTKNAITITMSGGHMFQIIFRGYRNISEILHGFDLGSSAVGFDGEHVYATSRGNHSLTYMVNVIDGDRRSTTYEHRLLKYAKRGFRIVAPHFNTDALKSASASETRFTINLPYMKFTYPVWHLRSSVSSCPNRIYYYRGEAVGKEKSDYCPNLSYIADGLGDGVIIGPSARKIIESIRTDSITAKEIEDQMIYTGKGIPDDSLPIDGSDIEACMRGIEHSVINHGRLDVDLIKKYITTESPKTVTEKLVSEMFMPDGSPKGYLRSLFKSETDILQTRFAKLSKDIDTSVHWKMDEPGSQIQGSFNPIIGDISEWYGKYFNPELPTPIVLASIIASLAIEEEAIEEEAIKADKPAPLCGGGSGTMPPPIEEKPLPPAEYASLDDMIRTLSGSKTITPEKRALILEMLALM</sequence>
<proteinExistence type="predicted"/>
<accession>A0A6C0IW16</accession>
<evidence type="ECO:0000313" key="1">
    <source>
        <dbReference type="EMBL" id="QHT96839.1"/>
    </source>
</evidence>
<dbReference type="PANTHER" id="PTHR43558">
    <property type="entry name" value="REDUCTASE, PUTATIVE (AFU_ORTHOLOGUE AFUA_3G10540)-RELATED"/>
    <property type="match status" value="1"/>
</dbReference>
<protein>
    <submittedName>
        <fullName evidence="1">Uncharacterized protein</fullName>
    </submittedName>
</protein>
<dbReference type="EMBL" id="MN740267">
    <property type="protein sequence ID" value="QHT96839.1"/>
    <property type="molecule type" value="Genomic_DNA"/>
</dbReference>
<dbReference type="InterPro" id="IPR053354">
    <property type="entry name" value="MGDG_epimerase"/>
</dbReference>
<dbReference type="Pfam" id="PF26128">
    <property type="entry name" value="Gad2"/>
    <property type="match status" value="1"/>
</dbReference>
<reference evidence="1" key="1">
    <citation type="journal article" date="2020" name="Nature">
        <title>Giant virus diversity and host interactions through global metagenomics.</title>
        <authorList>
            <person name="Schulz F."/>
            <person name="Roux S."/>
            <person name="Paez-Espino D."/>
            <person name="Jungbluth S."/>
            <person name="Walsh D.A."/>
            <person name="Denef V.J."/>
            <person name="McMahon K.D."/>
            <person name="Konstantinidis K.T."/>
            <person name="Eloe-Fadrosh E.A."/>
            <person name="Kyrpides N.C."/>
            <person name="Woyke T."/>
        </authorList>
    </citation>
    <scope>NUCLEOTIDE SEQUENCE</scope>
    <source>
        <strain evidence="1">GVMAG-M-3300024336-7</strain>
    </source>
</reference>
<dbReference type="PANTHER" id="PTHR43558:SF6">
    <property type="entry name" value="REDUCTASE, PUTATIVE (AFU_ORTHOLOGUE AFUA_3G10540)-RELATED"/>
    <property type="match status" value="1"/>
</dbReference>
<dbReference type="AlphaFoldDB" id="A0A6C0IW16"/>
<name>A0A6C0IW16_9ZZZZ</name>